<dbReference type="GO" id="GO:0047262">
    <property type="term" value="F:polygalacturonate 4-alpha-galacturonosyltransferase activity"/>
    <property type="evidence" value="ECO:0007669"/>
    <property type="project" value="InterPro"/>
</dbReference>
<proteinExistence type="inferred from homology"/>
<evidence type="ECO:0000313" key="6">
    <source>
        <dbReference type="EMBL" id="KAK9284352.1"/>
    </source>
</evidence>
<sequence length="531" mass="60052">MKFYISTAGVKRVTISGDMSPGMKGKGATTPTNRRISIRTVLPVVIVLGIVLPFLFVRIAFLALESATACSSSPDCMGWRFFGGSDTSLLREELSRALVEASEAGEGDVSGIETSYESFNDLVKDMTTGRQDIRAFAFNTKAMLLKMEHKVQSARQRESIFWHLASHGVPKSLHCLCLKLAEEYAVNAMARSRLPSPETVSRLTDPSFHHLVLLTDNVLAASVVISSTIQNSANPEKLVFHVVTDKKTYTPMHAWFAINSIESAVVEVKGLHQYDWSQEVNVGVKEMLEIHRLIWSHYYNNLKEDDFRYEGEHVRKLEALSPSCLSLMNHLRIYIPELFPDLNKIVFLDDDVVVQHDLSSLWEMDLNGKVVGAVNSSCGDDCCLGRKYEDYFNFSNPIISSKFDNDRCGWLYGMNVFDLQEWRSTNITKTYHQWLKLNLNSGLGLWHPGVLPPALIAFEDHVHPIDPSWHVAGLGYRFPEVNQEILETAAVIHFSGPAKPWLEIGFPEVRGLWSRHVNFSNKFIRKCRIMR</sequence>
<dbReference type="EC" id="2.4.1.-" evidence="5"/>
<evidence type="ECO:0000256" key="2">
    <source>
        <dbReference type="ARBA" id="ARBA00006351"/>
    </source>
</evidence>
<reference evidence="6 7" key="1">
    <citation type="journal article" date="2024" name="Plant J.">
        <title>Genome sequences and population genomics reveal climatic adaptation and genomic divergence between two closely related sweetgum species.</title>
        <authorList>
            <person name="Xu W.Q."/>
            <person name="Ren C.Q."/>
            <person name="Zhang X.Y."/>
            <person name="Comes H.P."/>
            <person name="Liu X.H."/>
            <person name="Li Y.G."/>
            <person name="Kettle C.J."/>
            <person name="Jalonen R."/>
            <person name="Gaisberger H."/>
            <person name="Ma Y.Z."/>
            <person name="Qiu Y.X."/>
        </authorList>
    </citation>
    <scope>NUCLEOTIDE SEQUENCE [LARGE SCALE GENOMIC DNA]</scope>
    <source>
        <strain evidence="6">Hangzhou</strain>
    </source>
</reference>
<dbReference type="Proteomes" id="UP001415857">
    <property type="component" value="Unassembled WGS sequence"/>
</dbReference>
<evidence type="ECO:0000256" key="4">
    <source>
        <dbReference type="ARBA" id="ARBA00022679"/>
    </source>
</evidence>
<dbReference type="GO" id="GO:0000139">
    <property type="term" value="C:Golgi membrane"/>
    <property type="evidence" value="ECO:0007669"/>
    <property type="project" value="UniProtKB-SubCell"/>
</dbReference>
<evidence type="ECO:0000256" key="3">
    <source>
        <dbReference type="ARBA" id="ARBA00022676"/>
    </source>
</evidence>
<dbReference type="PANTHER" id="PTHR32116:SF30">
    <property type="entry name" value="GALACTURONOSYLTRANSFERASE 15-RELATED"/>
    <property type="match status" value="1"/>
</dbReference>
<keyword evidence="5" id="KW-0472">Membrane</keyword>
<dbReference type="Pfam" id="PF01501">
    <property type="entry name" value="Glyco_transf_8"/>
    <property type="match status" value="1"/>
</dbReference>
<dbReference type="PANTHER" id="PTHR32116">
    <property type="entry name" value="GALACTURONOSYLTRANSFERASE 4-RELATED"/>
    <property type="match status" value="1"/>
</dbReference>
<keyword evidence="4" id="KW-0808">Transferase</keyword>
<dbReference type="Gene3D" id="3.90.550.10">
    <property type="entry name" value="Spore Coat Polysaccharide Biosynthesis Protein SpsA, Chain A"/>
    <property type="match status" value="1"/>
</dbReference>
<dbReference type="InterPro" id="IPR029044">
    <property type="entry name" value="Nucleotide-diphossugar_trans"/>
</dbReference>
<comment type="subcellular location">
    <subcellularLocation>
        <location evidence="5">Golgi apparatus membrane</location>
        <topology evidence="5">Single-pass type II membrane protein</topology>
    </subcellularLocation>
</comment>
<dbReference type="GO" id="GO:0071555">
    <property type="term" value="P:cell wall organization"/>
    <property type="evidence" value="ECO:0007669"/>
    <property type="project" value="UniProtKB-KW"/>
</dbReference>
<comment type="pathway">
    <text evidence="1 5">Glycan metabolism; pectin biosynthesis.</text>
</comment>
<organism evidence="6 7">
    <name type="scientific">Liquidambar formosana</name>
    <name type="common">Formosan gum</name>
    <dbReference type="NCBI Taxonomy" id="63359"/>
    <lineage>
        <taxon>Eukaryota</taxon>
        <taxon>Viridiplantae</taxon>
        <taxon>Streptophyta</taxon>
        <taxon>Embryophyta</taxon>
        <taxon>Tracheophyta</taxon>
        <taxon>Spermatophyta</taxon>
        <taxon>Magnoliopsida</taxon>
        <taxon>eudicotyledons</taxon>
        <taxon>Gunneridae</taxon>
        <taxon>Pentapetalae</taxon>
        <taxon>Saxifragales</taxon>
        <taxon>Altingiaceae</taxon>
        <taxon>Liquidambar</taxon>
    </lineage>
</organism>
<feature type="transmembrane region" description="Helical" evidence="5">
    <location>
        <begin position="41"/>
        <end position="64"/>
    </location>
</feature>
<name>A0AAP0RTL3_LIQFO</name>
<keyword evidence="5" id="KW-0812">Transmembrane</keyword>
<keyword evidence="7" id="KW-1185">Reference proteome</keyword>
<accession>A0AAP0RTL3</accession>
<dbReference type="InterPro" id="IPR029993">
    <property type="entry name" value="GAUT"/>
</dbReference>
<keyword evidence="5" id="KW-0961">Cell wall biogenesis/degradation</keyword>
<comment type="similarity">
    <text evidence="2 5">Belongs to the glycosyltransferase 8 family.</text>
</comment>
<dbReference type="AlphaFoldDB" id="A0AAP0RTL3"/>
<keyword evidence="5" id="KW-0333">Golgi apparatus</keyword>
<dbReference type="EMBL" id="JBBPBK010000005">
    <property type="protein sequence ID" value="KAK9284352.1"/>
    <property type="molecule type" value="Genomic_DNA"/>
</dbReference>
<protein>
    <recommendedName>
        <fullName evidence="5">Hexosyltransferase</fullName>
        <ecNumber evidence="5">2.4.1.-</ecNumber>
    </recommendedName>
</protein>
<dbReference type="CDD" id="cd06429">
    <property type="entry name" value="GT8_like_1"/>
    <property type="match status" value="1"/>
</dbReference>
<keyword evidence="3 5" id="KW-0328">Glycosyltransferase</keyword>
<comment type="caution">
    <text evidence="6">The sequence shown here is derived from an EMBL/GenBank/DDBJ whole genome shotgun (WGS) entry which is preliminary data.</text>
</comment>
<keyword evidence="5" id="KW-1133">Transmembrane helix</keyword>
<dbReference type="SUPFAM" id="SSF53448">
    <property type="entry name" value="Nucleotide-diphospho-sugar transferases"/>
    <property type="match status" value="1"/>
</dbReference>
<evidence type="ECO:0000256" key="1">
    <source>
        <dbReference type="ARBA" id="ARBA00004877"/>
    </source>
</evidence>
<dbReference type="InterPro" id="IPR002495">
    <property type="entry name" value="Glyco_trans_8"/>
</dbReference>
<gene>
    <name evidence="6" type="ORF">L1049_023523</name>
</gene>
<evidence type="ECO:0000256" key="5">
    <source>
        <dbReference type="RuleBase" id="RU362027"/>
    </source>
</evidence>
<evidence type="ECO:0000313" key="7">
    <source>
        <dbReference type="Proteomes" id="UP001415857"/>
    </source>
</evidence>